<dbReference type="PANTHER" id="PTHR44259">
    <property type="entry name" value="OS07G0183000 PROTEIN-RELATED"/>
    <property type="match status" value="1"/>
</dbReference>
<dbReference type="InterPro" id="IPR005174">
    <property type="entry name" value="KIB1-4_b-propeller"/>
</dbReference>
<reference evidence="3" key="1">
    <citation type="submission" date="2022-08" db="EMBL/GenBank/DDBJ databases">
        <authorList>
            <person name="Marques A."/>
        </authorList>
    </citation>
    <scope>NUCLEOTIDE SEQUENCE</scope>
    <source>
        <strain evidence="3">RhyPub2mFocal</strain>
        <tissue evidence="3">Leaves</tissue>
    </source>
</reference>
<dbReference type="InterPro" id="IPR001810">
    <property type="entry name" value="F-box_dom"/>
</dbReference>
<feature type="domain" description="KIB1-4 beta-propeller" evidence="2">
    <location>
        <begin position="80"/>
        <end position="323"/>
    </location>
</feature>
<dbReference type="InterPro" id="IPR011043">
    <property type="entry name" value="Gal_Oxase/kelch_b-propeller"/>
</dbReference>
<name>A0AAV8BTG6_9POAL</name>
<dbReference type="PANTHER" id="PTHR44259:SF114">
    <property type="entry name" value="OS06G0707300 PROTEIN"/>
    <property type="match status" value="1"/>
</dbReference>
<comment type="caution">
    <text evidence="3">The sequence shown here is derived from an EMBL/GenBank/DDBJ whole genome shotgun (WGS) entry which is preliminary data.</text>
</comment>
<dbReference type="SUPFAM" id="SSF50965">
    <property type="entry name" value="Galactose oxidase, central domain"/>
    <property type="match status" value="1"/>
</dbReference>
<dbReference type="EMBL" id="JAMFTS010000005">
    <property type="protein sequence ID" value="KAJ4746473.1"/>
    <property type="molecule type" value="Genomic_DNA"/>
</dbReference>
<keyword evidence="4" id="KW-1185">Reference proteome</keyword>
<sequence>MQQLPCKMEKSNVDWSAFPSDLLFVISQRLSELSDFIRFRSVCKNWRLSAPRSVSPPQLPWLIKFHGMKVTYVSSLSSCKDLIIEVPQMAKKMKWIGAGKTYILACDCENNSVSLMNPLTDEEHHLPPLPEYICTIKPVRISSKDDITLLCYPKKIFGGVFFCRIDGERWSIVECKRESILTVSCTYYQGMYFVIWGSSHGREMAQPTEIINATTGQVVAVINPPPGIVDNEYMVESSGEILRVQLLHHFGHSFLIYLLDYGGSNSRWIQLRSIGDRILFLANPWLRPNSCLYGFTLRSCNINGSKGNCIYLFTYGNDGICLYRYDIENNTAELLRMSSLPFSIATFLGDWFVPSLH</sequence>
<dbReference type="InterPro" id="IPR036047">
    <property type="entry name" value="F-box-like_dom_sf"/>
</dbReference>
<evidence type="ECO:0000313" key="3">
    <source>
        <dbReference type="EMBL" id="KAJ4746473.1"/>
    </source>
</evidence>
<accession>A0AAV8BTG6</accession>
<gene>
    <name evidence="3" type="ORF">LUZ62_080878</name>
</gene>
<dbReference type="AlphaFoldDB" id="A0AAV8BTG6"/>
<dbReference type="Pfam" id="PF03478">
    <property type="entry name" value="Beta-prop_KIB1-4"/>
    <property type="match status" value="1"/>
</dbReference>
<dbReference type="SUPFAM" id="SSF81383">
    <property type="entry name" value="F-box domain"/>
    <property type="match status" value="1"/>
</dbReference>
<dbReference type="Gene3D" id="1.20.1280.50">
    <property type="match status" value="1"/>
</dbReference>
<evidence type="ECO:0000313" key="4">
    <source>
        <dbReference type="Proteomes" id="UP001140206"/>
    </source>
</evidence>
<evidence type="ECO:0000259" key="1">
    <source>
        <dbReference type="Pfam" id="PF00646"/>
    </source>
</evidence>
<dbReference type="InterPro" id="IPR050942">
    <property type="entry name" value="F-box_BR-signaling"/>
</dbReference>
<dbReference type="Pfam" id="PF00646">
    <property type="entry name" value="F-box"/>
    <property type="match status" value="1"/>
</dbReference>
<feature type="domain" description="F-box" evidence="1">
    <location>
        <begin position="15"/>
        <end position="47"/>
    </location>
</feature>
<dbReference type="Proteomes" id="UP001140206">
    <property type="component" value="Chromosome 5"/>
</dbReference>
<organism evidence="3 4">
    <name type="scientific">Rhynchospora pubera</name>
    <dbReference type="NCBI Taxonomy" id="906938"/>
    <lineage>
        <taxon>Eukaryota</taxon>
        <taxon>Viridiplantae</taxon>
        <taxon>Streptophyta</taxon>
        <taxon>Embryophyta</taxon>
        <taxon>Tracheophyta</taxon>
        <taxon>Spermatophyta</taxon>
        <taxon>Magnoliopsida</taxon>
        <taxon>Liliopsida</taxon>
        <taxon>Poales</taxon>
        <taxon>Cyperaceae</taxon>
        <taxon>Cyperoideae</taxon>
        <taxon>Rhynchosporeae</taxon>
        <taxon>Rhynchospora</taxon>
    </lineage>
</organism>
<protein>
    <submittedName>
        <fullName evidence="3">F-box protein SKIP23</fullName>
    </submittedName>
</protein>
<evidence type="ECO:0000259" key="2">
    <source>
        <dbReference type="Pfam" id="PF03478"/>
    </source>
</evidence>
<proteinExistence type="predicted"/>